<dbReference type="PANTHER" id="PTHR40040">
    <property type="entry name" value="SMALL HYDROPHOBIC PROTEIN-RELATED"/>
    <property type="match status" value="1"/>
</dbReference>
<name>A0ABW3HMB3_9BACL</name>
<accession>A0ABW3HMB3</accession>
<gene>
    <name evidence="3" type="ORF">ACFQ2I_04585</name>
</gene>
<organism evidence="3 4">
    <name type="scientific">Paenibacillus chungangensis</name>
    <dbReference type="NCBI Taxonomy" id="696535"/>
    <lineage>
        <taxon>Bacteria</taxon>
        <taxon>Bacillati</taxon>
        <taxon>Bacillota</taxon>
        <taxon>Bacilli</taxon>
        <taxon>Bacillales</taxon>
        <taxon>Paenibacillaceae</taxon>
        <taxon>Paenibacillus</taxon>
    </lineage>
</organism>
<feature type="region of interest" description="Disordered" evidence="1">
    <location>
        <begin position="1"/>
        <end position="30"/>
    </location>
</feature>
<proteinExistence type="predicted"/>
<feature type="compositionally biased region" description="Basic and acidic residues" evidence="1">
    <location>
        <begin position="1"/>
        <end position="19"/>
    </location>
</feature>
<evidence type="ECO:0000256" key="1">
    <source>
        <dbReference type="SAM" id="MobiDB-lite"/>
    </source>
</evidence>
<evidence type="ECO:0000313" key="3">
    <source>
        <dbReference type="EMBL" id="MFD0958659.1"/>
    </source>
</evidence>
<feature type="transmembrane region" description="Helical" evidence="2">
    <location>
        <begin position="71"/>
        <end position="92"/>
    </location>
</feature>
<comment type="caution">
    <text evidence="3">The sequence shown here is derived from an EMBL/GenBank/DDBJ whole genome shotgun (WGS) entry which is preliminary data.</text>
</comment>
<dbReference type="Proteomes" id="UP001596989">
    <property type="component" value="Unassembled WGS sequence"/>
</dbReference>
<reference evidence="4" key="1">
    <citation type="journal article" date="2019" name="Int. J. Syst. Evol. Microbiol.">
        <title>The Global Catalogue of Microorganisms (GCM) 10K type strain sequencing project: providing services to taxonomists for standard genome sequencing and annotation.</title>
        <authorList>
            <consortium name="The Broad Institute Genomics Platform"/>
            <consortium name="The Broad Institute Genome Sequencing Center for Infectious Disease"/>
            <person name="Wu L."/>
            <person name="Ma J."/>
        </authorList>
    </citation>
    <scope>NUCLEOTIDE SEQUENCE [LARGE SCALE GENOMIC DNA]</scope>
    <source>
        <strain evidence="4">CCUG 59129</strain>
    </source>
</reference>
<keyword evidence="2" id="KW-0812">Transmembrane</keyword>
<keyword evidence="2" id="KW-1133">Transmembrane helix</keyword>
<dbReference type="EMBL" id="JBHTJZ010000005">
    <property type="protein sequence ID" value="MFD0958659.1"/>
    <property type="molecule type" value="Genomic_DNA"/>
</dbReference>
<sequence length="139" mass="15187">MEKKKQADNPLDEGNKKPSEGLVPNETLPNGAMSFREEMGADFAYGMPVSKHSKKFRYEEEKAASESDSGAFALGWIALVFSIASLFLWPVLLAPTATILGYMAYRQGARGLGGWSVAISLLVLVIHFIITPIYFALVS</sequence>
<evidence type="ECO:0000256" key="2">
    <source>
        <dbReference type="SAM" id="Phobius"/>
    </source>
</evidence>
<protein>
    <recommendedName>
        <fullName evidence="5">DUF4190 domain-containing protein</fullName>
    </recommendedName>
</protein>
<dbReference type="PANTHER" id="PTHR40040:SF1">
    <property type="entry name" value="MEMBRANE PROTEIN"/>
    <property type="match status" value="1"/>
</dbReference>
<keyword evidence="2" id="KW-0472">Membrane</keyword>
<feature type="transmembrane region" description="Helical" evidence="2">
    <location>
        <begin position="112"/>
        <end position="137"/>
    </location>
</feature>
<keyword evidence="4" id="KW-1185">Reference proteome</keyword>
<dbReference type="RefSeq" id="WP_377562474.1">
    <property type="nucleotide sequence ID" value="NZ_JBHTJZ010000005.1"/>
</dbReference>
<dbReference type="InterPro" id="IPR055338">
    <property type="entry name" value="YqfX-like"/>
</dbReference>
<evidence type="ECO:0000313" key="4">
    <source>
        <dbReference type="Proteomes" id="UP001596989"/>
    </source>
</evidence>
<evidence type="ECO:0008006" key="5">
    <source>
        <dbReference type="Google" id="ProtNLM"/>
    </source>
</evidence>